<dbReference type="Pfam" id="PF14559">
    <property type="entry name" value="TPR_19"/>
    <property type="match status" value="1"/>
</dbReference>
<dbReference type="AlphaFoldDB" id="W9V547"/>
<dbReference type="PATRIC" id="fig|1249627.3.peg.2520"/>
<dbReference type="OrthoDB" id="5750125at2"/>
<accession>W9V547</accession>
<gene>
    <name evidence="1" type="ORF">D779_2202</name>
</gene>
<dbReference type="STRING" id="1249627.D779_2202"/>
<keyword evidence="2" id="KW-1185">Reference proteome</keyword>
<name>W9V547_9GAMM</name>
<evidence type="ECO:0000313" key="2">
    <source>
        <dbReference type="Proteomes" id="UP000019460"/>
    </source>
</evidence>
<organism evidence="1 2">
    <name type="scientific">Imhoffiella purpurea</name>
    <dbReference type="NCBI Taxonomy" id="1249627"/>
    <lineage>
        <taxon>Bacteria</taxon>
        <taxon>Pseudomonadati</taxon>
        <taxon>Pseudomonadota</taxon>
        <taxon>Gammaproteobacteria</taxon>
        <taxon>Chromatiales</taxon>
        <taxon>Chromatiaceae</taxon>
        <taxon>Imhoffiella</taxon>
    </lineage>
</organism>
<proteinExistence type="predicted"/>
<protein>
    <submittedName>
        <fullName evidence="1">Tetratricopeptide TPR_2 repeat protein</fullName>
    </submittedName>
</protein>
<dbReference type="SUPFAM" id="SSF48452">
    <property type="entry name" value="TPR-like"/>
    <property type="match status" value="1"/>
</dbReference>
<dbReference type="RefSeq" id="WP_043754429.1">
    <property type="nucleotide sequence ID" value="NZ_AONC01000037.1"/>
</dbReference>
<comment type="caution">
    <text evidence="1">The sequence shown here is derived from an EMBL/GenBank/DDBJ whole genome shotgun (WGS) entry which is preliminary data.</text>
</comment>
<sequence length="169" mass="18096">MAALLDQVERYADATGESYYLVTSCTNIAGIVMEHAPGHALALTRRALLWSPSDGHAWSIRATALDRLGRPDLAEAVLWEAVRRIPSNAVLYNALALAGIGRGALGEAEALLRKAAALDPDSAPTFVELARVLWLRGCADEALSLLRDFLDRAEDAVTLYTLARTGAPA</sequence>
<dbReference type="EMBL" id="AONC01000037">
    <property type="protein sequence ID" value="EXJ14673.1"/>
    <property type="molecule type" value="Genomic_DNA"/>
</dbReference>
<dbReference type="InterPro" id="IPR011990">
    <property type="entry name" value="TPR-like_helical_dom_sf"/>
</dbReference>
<reference evidence="1 2" key="1">
    <citation type="submission" date="2012-11" db="EMBL/GenBank/DDBJ databases">
        <title>Genome assembly of Thiorhodococcus sp. AK35.</title>
        <authorList>
            <person name="Nupur N."/>
            <person name="Khatri I."/>
            <person name="Subramanian S."/>
            <person name="Pinnaka A."/>
        </authorList>
    </citation>
    <scope>NUCLEOTIDE SEQUENCE [LARGE SCALE GENOMIC DNA]</scope>
    <source>
        <strain evidence="1 2">AK35</strain>
    </source>
</reference>
<evidence type="ECO:0000313" key="1">
    <source>
        <dbReference type="EMBL" id="EXJ14673.1"/>
    </source>
</evidence>
<dbReference type="eggNOG" id="COG0457">
    <property type="taxonomic scope" value="Bacteria"/>
</dbReference>
<dbReference type="Gene3D" id="1.25.40.10">
    <property type="entry name" value="Tetratricopeptide repeat domain"/>
    <property type="match status" value="1"/>
</dbReference>
<dbReference type="Proteomes" id="UP000019460">
    <property type="component" value="Unassembled WGS sequence"/>
</dbReference>